<proteinExistence type="predicted"/>
<dbReference type="Proteomes" id="UP001600165">
    <property type="component" value="Unassembled WGS sequence"/>
</dbReference>
<organism evidence="1 2">
    <name type="scientific">Almyronema epifaneia S1</name>
    <dbReference type="NCBI Taxonomy" id="2991925"/>
    <lineage>
        <taxon>Bacteria</taxon>
        <taxon>Bacillati</taxon>
        <taxon>Cyanobacteriota</taxon>
        <taxon>Cyanophyceae</taxon>
        <taxon>Nodosilineales</taxon>
        <taxon>Nodosilineaceae</taxon>
        <taxon>Almyronema</taxon>
        <taxon>Almyronema epifaneia</taxon>
    </lineage>
</organism>
<evidence type="ECO:0000313" key="2">
    <source>
        <dbReference type="Proteomes" id="UP001600165"/>
    </source>
</evidence>
<accession>A0ABW6IDZ9</accession>
<protein>
    <submittedName>
        <fullName evidence="1">Uncharacterized protein</fullName>
    </submittedName>
</protein>
<sequence length="50" mass="5823">MLEIFTSWQVGVEKRALRRVQAFEDLWQNRTAKVEVMPFPEAVRRCEGGG</sequence>
<comment type="caution">
    <text evidence="1">The sequence shown here is derived from an EMBL/GenBank/DDBJ whole genome shotgun (WGS) entry which is preliminary data.</text>
</comment>
<reference evidence="1 2" key="1">
    <citation type="submission" date="2024-10" db="EMBL/GenBank/DDBJ databases">
        <authorList>
            <person name="Ratan Roy A."/>
            <person name="Morales Sandoval P.H."/>
            <person name="De Los Santos Villalobos S."/>
            <person name="Chakraborty S."/>
            <person name="Mukherjee J."/>
        </authorList>
    </citation>
    <scope>NUCLEOTIDE SEQUENCE [LARGE SCALE GENOMIC DNA]</scope>
    <source>
        <strain evidence="1 2">S1</strain>
    </source>
</reference>
<keyword evidence="2" id="KW-1185">Reference proteome</keyword>
<evidence type="ECO:0000313" key="1">
    <source>
        <dbReference type="EMBL" id="MFE4105915.1"/>
    </source>
</evidence>
<name>A0ABW6IDZ9_9CYAN</name>
<dbReference type="EMBL" id="JBHZOL010000043">
    <property type="protein sequence ID" value="MFE4105915.1"/>
    <property type="molecule type" value="Genomic_DNA"/>
</dbReference>
<dbReference type="RefSeq" id="WP_377963166.1">
    <property type="nucleotide sequence ID" value="NZ_JBHZOL010000043.1"/>
</dbReference>
<gene>
    <name evidence="1" type="ORF">ACFVKH_06485</name>
</gene>